<evidence type="ECO:0000313" key="9">
    <source>
        <dbReference type="Proteomes" id="UP000242712"/>
    </source>
</evidence>
<dbReference type="PANTHER" id="PTHR36115">
    <property type="entry name" value="PROLINE-RICH ANTIGEN HOMOLOG-RELATED"/>
    <property type="match status" value="1"/>
</dbReference>
<keyword evidence="5 6" id="KW-0472">Membrane</keyword>
<protein>
    <submittedName>
        <fullName evidence="8">RDD family protein</fullName>
    </submittedName>
</protein>
<keyword evidence="4 6" id="KW-1133">Transmembrane helix</keyword>
<feature type="domain" description="RDD" evidence="7">
    <location>
        <begin position="39"/>
        <end position="167"/>
    </location>
</feature>
<organism evidence="8 9">
    <name type="scientific">Staphylococcus argensis</name>
    <dbReference type="NCBI Taxonomy" id="1607738"/>
    <lineage>
        <taxon>Bacteria</taxon>
        <taxon>Bacillati</taxon>
        <taxon>Bacillota</taxon>
        <taxon>Bacilli</taxon>
        <taxon>Bacillales</taxon>
        <taxon>Staphylococcaceae</taxon>
        <taxon>Staphylococcus</taxon>
    </lineage>
</organism>
<keyword evidence="9" id="KW-1185">Reference proteome</keyword>
<evidence type="ECO:0000256" key="1">
    <source>
        <dbReference type="ARBA" id="ARBA00004651"/>
    </source>
</evidence>
<evidence type="ECO:0000256" key="3">
    <source>
        <dbReference type="ARBA" id="ARBA00022692"/>
    </source>
</evidence>
<dbReference type="PANTHER" id="PTHR36115:SF9">
    <property type="entry name" value="LMO1584 PROTEIN"/>
    <property type="match status" value="1"/>
</dbReference>
<sequence>MMNAYTGEMFHNTESHTSQQANSDELSNLYYQGVREQIYAGFGIRLVSFIIDVLIIHGLQRLILAPLNHFTHIPDWKLWINYFSVDHLVKALIFYLYFVLLTKCFKQTLGKMICNIRVERVDREALRWSDVLFREWLGRIVSGVMLCLPYVVVLFTPQHRGIHDYFGDTVVIKNKYAKLFFLKK</sequence>
<dbReference type="AlphaFoldDB" id="A0A2K4FH08"/>
<evidence type="ECO:0000256" key="2">
    <source>
        <dbReference type="ARBA" id="ARBA00022475"/>
    </source>
</evidence>
<dbReference type="OrthoDB" id="9793824at2"/>
<dbReference type="GO" id="GO:0005886">
    <property type="term" value="C:plasma membrane"/>
    <property type="evidence" value="ECO:0007669"/>
    <property type="project" value="UniProtKB-SubCell"/>
</dbReference>
<evidence type="ECO:0000313" key="8">
    <source>
        <dbReference type="EMBL" id="POA10215.1"/>
    </source>
</evidence>
<evidence type="ECO:0000256" key="6">
    <source>
        <dbReference type="SAM" id="Phobius"/>
    </source>
</evidence>
<evidence type="ECO:0000259" key="7">
    <source>
        <dbReference type="Pfam" id="PF06271"/>
    </source>
</evidence>
<evidence type="ECO:0000256" key="5">
    <source>
        <dbReference type="ARBA" id="ARBA00023136"/>
    </source>
</evidence>
<keyword evidence="3 6" id="KW-0812">Transmembrane</keyword>
<feature type="transmembrane region" description="Helical" evidence="6">
    <location>
        <begin position="79"/>
        <end position="102"/>
    </location>
</feature>
<reference evidence="8 9" key="1">
    <citation type="submission" date="2017-08" db="EMBL/GenBank/DDBJ databases">
        <title>Draft genome sequences of 64 type strains of genus Staph aureus.</title>
        <authorList>
            <person name="Cole K."/>
            <person name="Golubchik T."/>
            <person name="Russell J."/>
            <person name="Foster D."/>
            <person name="Llewelyn M."/>
            <person name="Wilson D."/>
            <person name="Crook D."/>
            <person name="Paul J."/>
        </authorList>
    </citation>
    <scope>NUCLEOTIDE SEQUENCE [LARGE SCALE GENOMIC DNA]</scope>
    <source>
        <strain evidence="8 9">DSM 29875</strain>
    </source>
</reference>
<dbReference type="InterPro" id="IPR051791">
    <property type="entry name" value="Pra-immunoreactive"/>
</dbReference>
<comment type="caution">
    <text evidence="8">The sequence shown here is derived from an EMBL/GenBank/DDBJ whole genome shotgun (WGS) entry which is preliminary data.</text>
</comment>
<feature type="transmembrane region" description="Helical" evidence="6">
    <location>
        <begin position="38"/>
        <end position="59"/>
    </location>
</feature>
<dbReference type="EMBL" id="PPPX01000001">
    <property type="protein sequence ID" value="POA10215.1"/>
    <property type="molecule type" value="Genomic_DNA"/>
</dbReference>
<proteinExistence type="predicted"/>
<comment type="subcellular location">
    <subcellularLocation>
        <location evidence="1">Cell membrane</location>
        <topology evidence="1">Multi-pass membrane protein</topology>
    </subcellularLocation>
</comment>
<dbReference type="GeneID" id="98297809"/>
<keyword evidence="2" id="KW-1003">Cell membrane</keyword>
<feature type="transmembrane region" description="Helical" evidence="6">
    <location>
        <begin position="136"/>
        <end position="156"/>
    </location>
</feature>
<dbReference type="Proteomes" id="UP000242712">
    <property type="component" value="Unassembled WGS sequence"/>
</dbReference>
<name>A0A2K4FH08_9STAP</name>
<evidence type="ECO:0000256" key="4">
    <source>
        <dbReference type="ARBA" id="ARBA00022989"/>
    </source>
</evidence>
<dbReference type="Pfam" id="PF06271">
    <property type="entry name" value="RDD"/>
    <property type="match status" value="1"/>
</dbReference>
<dbReference type="InterPro" id="IPR010432">
    <property type="entry name" value="RDD"/>
</dbReference>
<gene>
    <name evidence="8" type="ORF">CD039_05545</name>
</gene>
<accession>A0A2K4FH08</accession>
<dbReference type="RefSeq" id="WP_103371467.1">
    <property type="nucleotide sequence ID" value="NZ_CBCRVO010000001.1"/>
</dbReference>